<dbReference type="PANTHER" id="PTHR17985:SF8">
    <property type="entry name" value="TRANSPORT AND GOLGI ORGANIZATION PROTEIN 2 HOMOLOG"/>
    <property type="match status" value="1"/>
</dbReference>
<dbReference type="RefSeq" id="XP_024715619.1">
    <property type="nucleotide sequence ID" value="XM_024856020.1"/>
</dbReference>
<organism evidence="1 2">
    <name type="scientific">Candidozyma pseudohaemuli</name>
    <dbReference type="NCBI Taxonomy" id="418784"/>
    <lineage>
        <taxon>Eukaryota</taxon>
        <taxon>Fungi</taxon>
        <taxon>Dikarya</taxon>
        <taxon>Ascomycota</taxon>
        <taxon>Saccharomycotina</taxon>
        <taxon>Pichiomycetes</taxon>
        <taxon>Metschnikowiaceae</taxon>
        <taxon>Candidozyma</taxon>
    </lineage>
</organism>
<dbReference type="PANTHER" id="PTHR17985">
    <property type="entry name" value="SER/THR-RICH PROTEIN T10 IN DGCR REGION"/>
    <property type="match status" value="1"/>
</dbReference>
<dbReference type="GO" id="GO:0009306">
    <property type="term" value="P:protein secretion"/>
    <property type="evidence" value="ECO:0007669"/>
    <property type="project" value="TreeGrafter"/>
</dbReference>
<reference evidence="1 2" key="1">
    <citation type="submission" date="2018-03" db="EMBL/GenBank/DDBJ databases">
        <title>Candida pseudohaemulonii genome assembly and annotation.</title>
        <authorList>
            <person name="Munoz J.F."/>
            <person name="Gade L.G."/>
            <person name="Chow N.A."/>
            <person name="Litvintseva A.P."/>
            <person name="Loparev V.N."/>
            <person name="Cuomo C.A."/>
        </authorList>
    </citation>
    <scope>NUCLEOTIDE SEQUENCE [LARGE SCALE GENOMIC DNA]</scope>
    <source>
        <strain evidence="1 2">B12108</strain>
    </source>
</reference>
<evidence type="ECO:0000313" key="1">
    <source>
        <dbReference type="EMBL" id="PSK40920.1"/>
    </source>
</evidence>
<dbReference type="Pfam" id="PF05742">
    <property type="entry name" value="TANGO2"/>
    <property type="match status" value="1"/>
</dbReference>
<dbReference type="GeneID" id="36563977"/>
<dbReference type="OrthoDB" id="191601at2759"/>
<evidence type="ECO:0008006" key="3">
    <source>
        <dbReference type="Google" id="ProtNLM"/>
    </source>
</evidence>
<protein>
    <recommendedName>
        <fullName evidence="3">Transport and Golgi organization protein 2</fullName>
    </recommendedName>
</protein>
<dbReference type="VEuPathDB" id="FungiDB:C7M61_000584"/>
<sequence length="319" mass="36341">MCILISTTSHPDYPLILLSNRDEYLARPTQLATARKTSKDTQILSPLDMARPEHGTWIGITSDGRLAVLVNYREDTQIAGKVSRGILPLEYLVSDLLDDEWYDGLEERMNKKSGVTGKPTKLSEIGGFTLLYGKLELDNNSRLKPLNLMSNRGDRGKVHSREVSLDGLHDQFHRQETFALSNSLYYMPWLKVELGRKKLDSLVQRAAAEDYSREELIESCFEILSSDTYDAEVRKKGTFDQKMTELQNSIFIPPLATPYELKLAETGYAVGKYYGTRTQTVIALSKNGILHYYERDLYTGDTDKMQPREQHLQFTLGNK</sequence>
<accession>A0A2P7YY75</accession>
<dbReference type="InterPro" id="IPR008551">
    <property type="entry name" value="TANGO2"/>
</dbReference>
<dbReference type="GO" id="GO:0007030">
    <property type="term" value="P:Golgi organization"/>
    <property type="evidence" value="ECO:0007669"/>
    <property type="project" value="TreeGrafter"/>
</dbReference>
<dbReference type="GO" id="GO:0005794">
    <property type="term" value="C:Golgi apparatus"/>
    <property type="evidence" value="ECO:0007669"/>
    <property type="project" value="TreeGrafter"/>
</dbReference>
<evidence type="ECO:0000313" key="2">
    <source>
        <dbReference type="Proteomes" id="UP000241107"/>
    </source>
</evidence>
<comment type="caution">
    <text evidence="1">The sequence shown here is derived from an EMBL/GenBank/DDBJ whole genome shotgun (WGS) entry which is preliminary data.</text>
</comment>
<proteinExistence type="predicted"/>
<dbReference type="AlphaFoldDB" id="A0A2P7YY75"/>
<name>A0A2P7YY75_9ASCO</name>
<dbReference type="EMBL" id="PYFQ01000001">
    <property type="protein sequence ID" value="PSK40920.1"/>
    <property type="molecule type" value="Genomic_DNA"/>
</dbReference>
<keyword evidence="2" id="KW-1185">Reference proteome</keyword>
<gene>
    <name evidence="1" type="ORF">C7M61_000584</name>
</gene>
<dbReference type="Proteomes" id="UP000241107">
    <property type="component" value="Unassembled WGS sequence"/>
</dbReference>